<dbReference type="SUPFAM" id="SSF56672">
    <property type="entry name" value="DNA/RNA polymerases"/>
    <property type="match status" value="1"/>
</dbReference>
<feature type="domain" description="Reverse transcriptase" evidence="1">
    <location>
        <begin position="1"/>
        <end position="278"/>
    </location>
</feature>
<evidence type="ECO:0000313" key="3">
    <source>
        <dbReference type="Proteomes" id="UP000324800"/>
    </source>
</evidence>
<name>A0A5J4WLU7_9EUKA</name>
<proteinExistence type="predicted"/>
<gene>
    <name evidence="2" type="ORF">EZS28_008622</name>
</gene>
<evidence type="ECO:0000259" key="1">
    <source>
        <dbReference type="PROSITE" id="PS50878"/>
    </source>
</evidence>
<dbReference type="InterPro" id="IPR052055">
    <property type="entry name" value="Hepadnavirus_pol/RT"/>
</dbReference>
<dbReference type="Pfam" id="PF00078">
    <property type="entry name" value="RVT_1"/>
    <property type="match status" value="1"/>
</dbReference>
<dbReference type="InterPro" id="IPR043128">
    <property type="entry name" value="Rev_trsase/Diguanyl_cyclase"/>
</dbReference>
<dbReference type="PANTHER" id="PTHR33050:SF7">
    <property type="entry name" value="RIBONUCLEASE H"/>
    <property type="match status" value="1"/>
</dbReference>
<dbReference type="InterPro" id="IPR000477">
    <property type="entry name" value="RT_dom"/>
</dbReference>
<comment type="caution">
    <text evidence="2">The sequence shown here is derived from an EMBL/GenBank/DDBJ whole genome shotgun (WGS) entry which is preliminary data.</text>
</comment>
<dbReference type="InterPro" id="IPR043502">
    <property type="entry name" value="DNA/RNA_pol_sf"/>
</dbReference>
<accession>A0A5J4WLU7</accession>
<dbReference type="PANTHER" id="PTHR33050">
    <property type="entry name" value="REVERSE TRANSCRIPTASE DOMAIN-CONTAINING PROTEIN"/>
    <property type="match status" value="1"/>
</dbReference>
<dbReference type="Proteomes" id="UP000324800">
    <property type="component" value="Unassembled WGS sequence"/>
</dbReference>
<organism evidence="2 3">
    <name type="scientific">Streblomastix strix</name>
    <dbReference type="NCBI Taxonomy" id="222440"/>
    <lineage>
        <taxon>Eukaryota</taxon>
        <taxon>Metamonada</taxon>
        <taxon>Preaxostyla</taxon>
        <taxon>Oxymonadida</taxon>
        <taxon>Streblomastigidae</taxon>
        <taxon>Streblomastix</taxon>
    </lineage>
</organism>
<sequence length="278" mass="32529">MGIRNRTKEDIHILEIFPRTLIDETSLLQPSKGIWGKNRYLEMWKLEKGVVFIKRVFLIVQMRGQRKEIVSETENLSVLGLRRRGNSINREIGARTKKKLNKRGSFRAGQMVQSNIYNSKIFVEMEENSRCEFNKQGNIDDSFKKNGTDQVRDLKRNGDCATSQDLKSAFHRLLVYPPHRSFLVFEAMGKVYQYRAMPLGTQHSPIFFTQAIAMVLTKIRRESDIRILNYVDDLLVLLQNKERLREQIQTIMGILEAFGWTIAQEKCETEQKQQTYFS</sequence>
<evidence type="ECO:0000313" key="2">
    <source>
        <dbReference type="EMBL" id="KAA6395851.1"/>
    </source>
</evidence>
<protein>
    <recommendedName>
        <fullName evidence="1">Reverse transcriptase domain-containing protein</fullName>
    </recommendedName>
</protein>
<dbReference type="EMBL" id="SNRW01001578">
    <property type="protein sequence ID" value="KAA6395851.1"/>
    <property type="molecule type" value="Genomic_DNA"/>
</dbReference>
<dbReference type="Gene3D" id="3.30.70.270">
    <property type="match status" value="1"/>
</dbReference>
<dbReference type="AlphaFoldDB" id="A0A5J4WLU7"/>
<dbReference type="Gene3D" id="3.10.10.10">
    <property type="entry name" value="HIV Type 1 Reverse Transcriptase, subunit A, domain 1"/>
    <property type="match status" value="1"/>
</dbReference>
<reference evidence="2 3" key="1">
    <citation type="submission" date="2019-03" db="EMBL/GenBank/DDBJ databases">
        <title>Single cell metagenomics reveals metabolic interactions within the superorganism composed of flagellate Streblomastix strix and complex community of Bacteroidetes bacteria on its surface.</title>
        <authorList>
            <person name="Treitli S.C."/>
            <person name="Kolisko M."/>
            <person name="Husnik F."/>
            <person name="Keeling P."/>
            <person name="Hampl V."/>
        </authorList>
    </citation>
    <scope>NUCLEOTIDE SEQUENCE [LARGE SCALE GENOMIC DNA]</scope>
    <source>
        <strain evidence="2">ST1C</strain>
    </source>
</reference>
<dbReference type="PROSITE" id="PS50878">
    <property type="entry name" value="RT_POL"/>
    <property type="match status" value="1"/>
</dbReference>